<dbReference type="Proteomes" id="UP000266258">
    <property type="component" value="Unassembled WGS sequence"/>
</dbReference>
<dbReference type="EMBL" id="NRJH01000003">
    <property type="protein sequence ID" value="RIY34039.1"/>
    <property type="molecule type" value="Genomic_DNA"/>
</dbReference>
<evidence type="ECO:0000313" key="2">
    <source>
        <dbReference type="Proteomes" id="UP000266258"/>
    </source>
</evidence>
<reference evidence="1 2" key="1">
    <citation type="submission" date="2017-08" db="EMBL/GenBank/DDBJ databases">
        <title>Reclassification of Bisgaard taxon 37 and 44.</title>
        <authorList>
            <person name="Christensen H."/>
        </authorList>
    </citation>
    <scope>NUCLEOTIDE SEQUENCE [LARGE SCALE GENOMIC DNA]</scope>
    <source>
        <strain evidence="1 2">B96_4</strain>
    </source>
</reference>
<dbReference type="AlphaFoldDB" id="A0A3A1Y9X9"/>
<keyword evidence="2" id="KW-1185">Reference proteome</keyword>
<dbReference type="RefSeq" id="WP_119496263.1">
    <property type="nucleotide sequence ID" value="NZ_NRJH01000003.1"/>
</dbReference>
<protein>
    <recommendedName>
        <fullName evidence="3">Lipoprotein</fullName>
    </recommendedName>
</protein>
<evidence type="ECO:0000313" key="1">
    <source>
        <dbReference type="EMBL" id="RIY34039.1"/>
    </source>
</evidence>
<sequence length="221" mass="24520">MNFSKYLLVVGTATLLAACGEQQQTVATNNLDPNKVTSLDEKTLRKFGQMTSSIVDDGGALDYLGNNLEKLNLEDIDQENPDPEAVVNLLVDYYKVLNGDVPAVFVQGNYQLPERFSELEFYTNVCLFPQDDKEFEVLEKANENAMGVCFMAVSMVTPFTAGLSREEIYSLNALSQKDYMTAAQWQAIVENKAGFTYIAPNQDYLLKLGLIDSGLPPQGEE</sequence>
<name>A0A3A1Y9X9_9GAMM</name>
<organism evidence="1 2">
    <name type="scientific">Psittacicella melopsittaci</name>
    <dbReference type="NCBI Taxonomy" id="2028576"/>
    <lineage>
        <taxon>Bacteria</taxon>
        <taxon>Pseudomonadati</taxon>
        <taxon>Pseudomonadota</taxon>
        <taxon>Gammaproteobacteria</taxon>
        <taxon>Pasteurellales</taxon>
        <taxon>Psittacicellaceae</taxon>
        <taxon>Psittacicella</taxon>
    </lineage>
</organism>
<dbReference type="OrthoDB" id="9836786at2"/>
<gene>
    <name evidence="1" type="ORF">CJP74_00205</name>
</gene>
<proteinExistence type="predicted"/>
<dbReference type="PROSITE" id="PS51257">
    <property type="entry name" value="PROKAR_LIPOPROTEIN"/>
    <property type="match status" value="1"/>
</dbReference>
<comment type="caution">
    <text evidence="1">The sequence shown here is derived from an EMBL/GenBank/DDBJ whole genome shotgun (WGS) entry which is preliminary data.</text>
</comment>
<evidence type="ECO:0008006" key="3">
    <source>
        <dbReference type="Google" id="ProtNLM"/>
    </source>
</evidence>
<accession>A0A3A1Y9X9</accession>